<evidence type="ECO:0000256" key="7">
    <source>
        <dbReference type="ARBA" id="ARBA00022857"/>
    </source>
</evidence>
<comment type="pathway">
    <text evidence="2 11">Cofactor biosynthesis; (R)-pantothenate biosynthesis; (R)-pantoate from 3-methyl-2-oxobutanoate: step 2/2.</text>
</comment>
<protein>
    <recommendedName>
        <fullName evidence="5 11">2-dehydropantoate 2-reductase</fullName>
        <ecNumber evidence="4 11">1.1.1.169</ecNumber>
    </recommendedName>
    <alternativeName>
        <fullName evidence="9 11">Ketopantoate reductase</fullName>
    </alternativeName>
</protein>
<evidence type="ECO:0000256" key="4">
    <source>
        <dbReference type="ARBA" id="ARBA00013014"/>
    </source>
</evidence>
<comment type="function">
    <text evidence="1 11">Catalyzes the NADPH-dependent reduction of ketopantoate into pantoic acid.</text>
</comment>
<reference evidence="14 15" key="1">
    <citation type="journal article" date="2015" name="Genome Announc.">
        <title>Expanding the biotechnology potential of lactobacilli through comparative genomics of 213 strains and associated genera.</title>
        <authorList>
            <person name="Sun Z."/>
            <person name="Harris H.M."/>
            <person name="McCann A."/>
            <person name="Guo C."/>
            <person name="Argimon S."/>
            <person name="Zhang W."/>
            <person name="Yang X."/>
            <person name="Jeffery I.B."/>
            <person name="Cooney J.C."/>
            <person name="Kagawa T.F."/>
            <person name="Liu W."/>
            <person name="Song Y."/>
            <person name="Salvetti E."/>
            <person name="Wrobel A."/>
            <person name="Rasinkangas P."/>
            <person name="Parkhill J."/>
            <person name="Rea M.C."/>
            <person name="O'Sullivan O."/>
            <person name="Ritari J."/>
            <person name="Douillard F.P."/>
            <person name="Paul Ross R."/>
            <person name="Yang R."/>
            <person name="Briner A.E."/>
            <person name="Felis G.E."/>
            <person name="de Vos W.M."/>
            <person name="Barrangou R."/>
            <person name="Klaenhammer T.R."/>
            <person name="Caufield P.W."/>
            <person name="Cui Y."/>
            <person name="Zhang H."/>
            <person name="O'Toole P.W."/>
        </authorList>
    </citation>
    <scope>NUCLEOTIDE SEQUENCE [LARGE SCALE GENOMIC DNA]</scope>
    <source>
        <strain evidence="14 15">DSM 13961</strain>
    </source>
</reference>
<dbReference type="Pfam" id="PF02558">
    <property type="entry name" value="ApbA"/>
    <property type="match status" value="1"/>
</dbReference>
<evidence type="ECO:0000256" key="6">
    <source>
        <dbReference type="ARBA" id="ARBA00022655"/>
    </source>
</evidence>
<comment type="catalytic activity">
    <reaction evidence="10 11">
        <text>(R)-pantoate + NADP(+) = 2-dehydropantoate + NADPH + H(+)</text>
        <dbReference type="Rhea" id="RHEA:16233"/>
        <dbReference type="ChEBI" id="CHEBI:11561"/>
        <dbReference type="ChEBI" id="CHEBI:15378"/>
        <dbReference type="ChEBI" id="CHEBI:15980"/>
        <dbReference type="ChEBI" id="CHEBI:57783"/>
        <dbReference type="ChEBI" id="CHEBI:58349"/>
        <dbReference type="EC" id="1.1.1.169"/>
    </reaction>
</comment>
<sequence>MNMMKIIIAGAGAMGSRFGIMLHRGGNDVTLVDGWPTHVEAIRQNGLKANFNGEDITEHIPVVLPSEVTGDTKADLIILFTKSMQLAQMLQDVKPLIAEKTKILCLLNGIGHEDTIEKYIPMENIFIGNTMWTAGLVGPGEVKLFGDGSVELQNLGQNQEEAAKDLAKVLSESGLNAKYSDNIHYSIYRKACVNGTMNCLCSILDVNMAEFGATKPAHDIVVTVVNEFAAVAKHEGVDLDVDEVVAHVESCFDPETIGKHYPSMYQDLIKNNRLTEIDYINGAVSRKGKKYQIPTPYCDLLTQLIHCKEDILGAK</sequence>
<feature type="domain" description="Ketopantoate reductase C-terminal" evidence="13">
    <location>
        <begin position="182"/>
        <end position="308"/>
    </location>
</feature>
<dbReference type="NCBIfam" id="TIGR00745">
    <property type="entry name" value="apbA_panE"/>
    <property type="match status" value="1"/>
</dbReference>
<dbReference type="PANTHER" id="PTHR43765">
    <property type="entry name" value="2-DEHYDROPANTOATE 2-REDUCTASE-RELATED"/>
    <property type="match status" value="1"/>
</dbReference>
<dbReference type="InterPro" id="IPR008927">
    <property type="entry name" value="6-PGluconate_DH-like_C_sf"/>
</dbReference>
<evidence type="ECO:0000256" key="2">
    <source>
        <dbReference type="ARBA" id="ARBA00004994"/>
    </source>
</evidence>
<keyword evidence="6 11" id="KW-0566">Pantothenate biosynthesis</keyword>
<evidence type="ECO:0000256" key="11">
    <source>
        <dbReference type="RuleBase" id="RU362068"/>
    </source>
</evidence>
<evidence type="ECO:0000313" key="14">
    <source>
        <dbReference type="EMBL" id="KRK51754.1"/>
    </source>
</evidence>
<accession>A0ABR5NTM2</accession>
<dbReference type="InterPro" id="IPR013332">
    <property type="entry name" value="KPR_N"/>
</dbReference>
<evidence type="ECO:0000256" key="9">
    <source>
        <dbReference type="ARBA" id="ARBA00032024"/>
    </source>
</evidence>
<dbReference type="InterPro" id="IPR003710">
    <property type="entry name" value="ApbA"/>
</dbReference>
<feature type="domain" description="Ketopantoate reductase N-terminal" evidence="12">
    <location>
        <begin position="6"/>
        <end position="155"/>
    </location>
</feature>
<name>A0ABR5NTM2_9LACO</name>
<dbReference type="InterPro" id="IPR013752">
    <property type="entry name" value="KPA_reductase"/>
</dbReference>
<dbReference type="EC" id="1.1.1.169" evidence="4 11"/>
<proteinExistence type="inferred from homology"/>
<evidence type="ECO:0000313" key="15">
    <source>
        <dbReference type="Proteomes" id="UP000051499"/>
    </source>
</evidence>
<evidence type="ECO:0000256" key="8">
    <source>
        <dbReference type="ARBA" id="ARBA00023002"/>
    </source>
</evidence>
<evidence type="ECO:0000256" key="10">
    <source>
        <dbReference type="ARBA" id="ARBA00048793"/>
    </source>
</evidence>
<dbReference type="InterPro" id="IPR013328">
    <property type="entry name" value="6PGD_dom2"/>
</dbReference>
<evidence type="ECO:0000256" key="3">
    <source>
        <dbReference type="ARBA" id="ARBA00007870"/>
    </source>
</evidence>
<dbReference type="Gene3D" id="1.10.1040.10">
    <property type="entry name" value="N-(1-d-carboxylethyl)-l-norvaline Dehydrogenase, domain 2"/>
    <property type="match status" value="1"/>
</dbReference>
<dbReference type="PANTHER" id="PTHR43765:SF2">
    <property type="entry name" value="2-DEHYDROPANTOATE 2-REDUCTASE"/>
    <property type="match status" value="1"/>
</dbReference>
<gene>
    <name evidence="14" type="ORF">FC97_GL000547</name>
</gene>
<evidence type="ECO:0000259" key="13">
    <source>
        <dbReference type="Pfam" id="PF08546"/>
    </source>
</evidence>
<dbReference type="Gene3D" id="3.40.50.720">
    <property type="entry name" value="NAD(P)-binding Rossmann-like Domain"/>
    <property type="match status" value="1"/>
</dbReference>
<evidence type="ECO:0000256" key="1">
    <source>
        <dbReference type="ARBA" id="ARBA00002919"/>
    </source>
</evidence>
<dbReference type="EMBL" id="AZDH01000014">
    <property type="protein sequence ID" value="KRK51754.1"/>
    <property type="molecule type" value="Genomic_DNA"/>
</dbReference>
<comment type="similarity">
    <text evidence="3 11">Belongs to the ketopantoate reductase family.</text>
</comment>
<dbReference type="NCBIfam" id="NF005088">
    <property type="entry name" value="PRK06522.1-2"/>
    <property type="match status" value="1"/>
</dbReference>
<comment type="caution">
    <text evidence="14">The sequence shown here is derived from an EMBL/GenBank/DDBJ whole genome shotgun (WGS) entry which is preliminary data.</text>
</comment>
<keyword evidence="8 11" id="KW-0560">Oxidoreductase</keyword>
<dbReference type="SUPFAM" id="SSF51735">
    <property type="entry name" value="NAD(P)-binding Rossmann-fold domains"/>
    <property type="match status" value="1"/>
</dbReference>
<evidence type="ECO:0000259" key="12">
    <source>
        <dbReference type="Pfam" id="PF02558"/>
    </source>
</evidence>
<dbReference type="InterPro" id="IPR050838">
    <property type="entry name" value="Ketopantoate_reductase"/>
</dbReference>
<keyword evidence="15" id="KW-1185">Reference proteome</keyword>
<dbReference type="Proteomes" id="UP000051499">
    <property type="component" value="Unassembled WGS sequence"/>
</dbReference>
<dbReference type="SUPFAM" id="SSF48179">
    <property type="entry name" value="6-phosphogluconate dehydrogenase C-terminal domain-like"/>
    <property type="match status" value="1"/>
</dbReference>
<dbReference type="InterPro" id="IPR036291">
    <property type="entry name" value="NAD(P)-bd_dom_sf"/>
</dbReference>
<organism evidence="14 15">
    <name type="scientific">Companilactobacillus kimchii DSM 13961 = JCM 10707</name>
    <dbReference type="NCBI Taxonomy" id="1423765"/>
    <lineage>
        <taxon>Bacteria</taxon>
        <taxon>Bacillati</taxon>
        <taxon>Bacillota</taxon>
        <taxon>Bacilli</taxon>
        <taxon>Lactobacillales</taxon>
        <taxon>Lactobacillaceae</taxon>
        <taxon>Companilactobacillus</taxon>
        <taxon>Companilactobacillus kimchii</taxon>
    </lineage>
</organism>
<evidence type="ECO:0000256" key="5">
    <source>
        <dbReference type="ARBA" id="ARBA00019465"/>
    </source>
</evidence>
<dbReference type="Pfam" id="PF08546">
    <property type="entry name" value="ApbA_C"/>
    <property type="match status" value="1"/>
</dbReference>
<keyword evidence="7 11" id="KW-0521">NADP</keyword>